<evidence type="ECO:0000313" key="1">
    <source>
        <dbReference type="Proteomes" id="UP000887577"/>
    </source>
</evidence>
<keyword evidence="1" id="KW-1185">Reference proteome</keyword>
<dbReference type="AlphaFoldDB" id="A0A914YQY7"/>
<organism evidence="1 2">
    <name type="scientific">Panagrolaimus superbus</name>
    <dbReference type="NCBI Taxonomy" id="310955"/>
    <lineage>
        <taxon>Eukaryota</taxon>
        <taxon>Metazoa</taxon>
        <taxon>Ecdysozoa</taxon>
        <taxon>Nematoda</taxon>
        <taxon>Chromadorea</taxon>
        <taxon>Rhabditida</taxon>
        <taxon>Tylenchina</taxon>
        <taxon>Panagrolaimomorpha</taxon>
        <taxon>Panagrolaimoidea</taxon>
        <taxon>Panagrolaimidae</taxon>
        <taxon>Panagrolaimus</taxon>
    </lineage>
</organism>
<accession>A0A914YQY7</accession>
<protein>
    <submittedName>
        <fullName evidence="2">Uncharacterized protein</fullName>
    </submittedName>
</protein>
<sequence>MPFELWILAKDLISKLKLPSDTLQIHALFNFCNDSRINKNLTASRYIIQQENRPIWLSLKIIYISSFEIGPRFNSV</sequence>
<dbReference type="WBParaSite" id="PSU_v2.g2591.t1">
    <property type="protein sequence ID" value="PSU_v2.g2591.t1"/>
    <property type="gene ID" value="PSU_v2.g2591"/>
</dbReference>
<dbReference type="Proteomes" id="UP000887577">
    <property type="component" value="Unplaced"/>
</dbReference>
<reference evidence="2" key="1">
    <citation type="submission" date="2022-11" db="UniProtKB">
        <authorList>
            <consortium name="WormBaseParasite"/>
        </authorList>
    </citation>
    <scope>IDENTIFICATION</scope>
</reference>
<evidence type="ECO:0000313" key="2">
    <source>
        <dbReference type="WBParaSite" id="PSU_v2.g2591.t1"/>
    </source>
</evidence>
<name>A0A914YQY7_9BILA</name>
<proteinExistence type="predicted"/>